<dbReference type="AlphaFoldDB" id="A0A645BB53"/>
<gene>
    <name evidence="1" type="ORF">SDC9_109182</name>
</gene>
<dbReference type="EMBL" id="VSSQ01018804">
    <property type="protein sequence ID" value="MPM62316.1"/>
    <property type="molecule type" value="Genomic_DNA"/>
</dbReference>
<organism evidence="1">
    <name type="scientific">bioreactor metagenome</name>
    <dbReference type="NCBI Taxonomy" id="1076179"/>
    <lineage>
        <taxon>unclassified sequences</taxon>
        <taxon>metagenomes</taxon>
        <taxon>ecological metagenomes</taxon>
    </lineage>
</organism>
<name>A0A645BB53_9ZZZZ</name>
<comment type="caution">
    <text evidence="1">The sequence shown here is derived from an EMBL/GenBank/DDBJ whole genome shotgun (WGS) entry which is preliminary data.</text>
</comment>
<reference evidence="1" key="1">
    <citation type="submission" date="2019-08" db="EMBL/GenBank/DDBJ databases">
        <authorList>
            <person name="Kucharzyk K."/>
            <person name="Murdoch R.W."/>
            <person name="Higgins S."/>
            <person name="Loffler F."/>
        </authorList>
    </citation>
    <scope>NUCLEOTIDE SEQUENCE</scope>
</reference>
<evidence type="ECO:0000313" key="1">
    <source>
        <dbReference type="EMBL" id="MPM62316.1"/>
    </source>
</evidence>
<protein>
    <submittedName>
        <fullName evidence="1">Uncharacterized protein</fullName>
    </submittedName>
</protein>
<proteinExistence type="predicted"/>
<accession>A0A645BB53</accession>
<sequence length="317" mass="35890">MPLLNILGRFLPEPGTSPPFAFGLHHLAYRRERHVVRSFGEPFRMTFRLQHRILLTGERLLCDLRQTFVHILPDLSAVIVQRMFDVALAVCDETKLLPVRDGIEITDPVFRSIVPPADTPDRCESFIHRLFDNEGPHLLRIIIRAFGNERNVVPYQAVDGILVHQFAVGHGDDTIVGHEIGHQFQRIRVHPVVGRITVMCLEIHRETVVVRNAFEIVLQTVGMTVLGMSEHRPRHAVVQFPVLSVRIPHDGDVAAVEMIVLGDDAVLCLGPRGDVVIQQFKIAAEDRVHRSSQRYVIQRLVIDFGTEQCVHGRISVE</sequence>